<feature type="transmembrane region" description="Helical" evidence="1">
    <location>
        <begin position="6"/>
        <end position="27"/>
    </location>
</feature>
<dbReference type="Proteomes" id="UP001225957">
    <property type="component" value="Unassembled WGS sequence"/>
</dbReference>
<feature type="transmembrane region" description="Helical" evidence="1">
    <location>
        <begin position="75"/>
        <end position="97"/>
    </location>
</feature>
<keyword evidence="3" id="KW-1185">Reference proteome</keyword>
<keyword evidence="1" id="KW-0812">Transmembrane</keyword>
<gene>
    <name evidence="2" type="ORF">QLQ83_05925</name>
</gene>
<comment type="caution">
    <text evidence="2">The sequence shown here is derived from an EMBL/GenBank/DDBJ whole genome shotgun (WGS) entry which is preliminary data.</text>
</comment>
<evidence type="ECO:0000313" key="2">
    <source>
        <dbReference type="EMBL" id="MDI5890625.1"/>
    </source>
</evidence>
<organism evidence="2 3">
    <name type="scientific">Halomonas rhizosphaerae</name>
    <dbReference type="NCBI Taxonomy" id="3043296"/>
    <lineage>
        <taxon>Bacteria</taxon>
        <taxon>Pseudomonadati</taxon>
        <taxon>Pseudomonadota</taxon>
        <taxon>Gammaproteobacteria</taxon>
        <taxon>Oceanospirillales</taxon>
        <taxon>Halomonadaceae</taxon>
        <taxon>Halomonas</taxon>
    </lineage>
</organism>
<evidence type="ECO:0000256" key="1">
    <source>
        <dbReference type="SAM" id="Phobius"/>
    </source>
</evidence>
<protein>
    <recommendedName>
        <fullName evidence="4">MFS transporter</fullName>
    </recommendedName>
</protein>
<sequence>MISKRASIIAAGLALMTHVAIWAYPVAPTGVDNLAGFFAWAMAILTLIVAVAWIFQPPDESGWEWPRPIKMVLRVSYWGGQLWLIYHGSFVLAALFMTGSVIGRLAKAAHEEQARGDA</sequence>
<reference evidence="2 3" key="1">
    <citation type="submission" date="2023-04" db="EMBL/GenBank/DDBJ databases">
        <title>Halomonas strains isolated from rhizosphere soil.</title>
        <authorList>
            <person name="Xu L."/>
            <person name="Sun J.-Q."/>
        </authorList>
    </citation>
    <scope>NUCLEOTIDE SEQUENCE [LARGE SCALE GENOMIC DNA]</scope>
    <source>
        <strain evidence="2 3">LR5S20</strain>
    </source>
</reference>
<evidence type="ECO:0000313" key="3">
    <source>
        <dbReference type="Proteomes" id="UP001225957"/>
    </source>
</evidence>
<dbReference type="EMBL" id="JASCQP010000018">
    <property type="protein sequence ID" value="MDI5890625.1"/>
    <property type="molecule type" value="Genomic_DNA"/>
</dbReference>
<evidence type="ECO:0008006" key="4">
    <source>
        <dbReference type="Google" id="ProtNLM"/>
    </source>
</evidence>
<accession>A0ABT6UXD1</accession>
<dbReference type="RefSeq" id="WP_282734600.1">
    <property type="nucleotide sequence ID" value="NZ_JASCQP010000018.1"/>
</dbReference>
<name>A0ABT6UXD1_9GAMM</name>
<feature type="transmembrane region" description="Helical" evidence="1">
    <location>
        <begin position="34"/>
        <end position="55"/>
    </location>
</feature>
<proteinExistence type="predicted"/>
<keyword evidence="1" id="KW-0472">Membrane</keyword>
<keyword evidence="1" id="KW-1133">Transmembrane helix</keyword>